<keyword evidence="1" id="KW-0472">Membrane</keyword>
<proteinExistence type="predicted"/>
<evidence type="ECO:0000259" key="2">
    <source>
        <dbReference type="Pfam" id="PF03703"/>
    </source>
</evidence>
<organism evidence="3 4">
    <name type="scientific">Porphyromonas macacae</name>
    <dbReference type="NCBI Taxonomy" id="28115"/>
    <lineage>
        <taxon>Bacteria</taxon>
        <taxon>Pseudomonadati</taxon>
        <taxon>Bacteroidota</taxon>
        <taxon>Bacteroidia</taxon>
        <taxon>Bacteroidales</taxon>
        <taxon>Porphyromonadaceae</taxon>
        <taxon>Porphyromonas</taxon>
    </lineage>
</organism>
<dbReference type="PANTHER" id="PTHR34473:SF2">
    <property type="entry name" value="UPF0699 TRANSMEMBRANE PROTEIN YDBT"/>
    <property type="match status" value="1"/>
</dbReference>
<dbReference type="InterPro" id="IPR005182">
    <property type="entry name" value="YdbS-like_PH"/>
</dbReference>
<name>A0A379DHG8_9PORP</name>
<protein>
    <submittedName>
        <fullName evidence="3">Bacterial membrane flanked domain</fullName>
    </submittedName>
</protein>
<feature type="transmembrane region" description="Helical" evidence="1">
    <location>
        <begin position="32"/>
        <end position="57"/>
    </location>
</feature>
<keyword evidence="1" id="KW-0812">Transmembrane</keyword>
<dbReference type="RefSeq" id="WP_018361043.1">
    <property type="nucleotide sequence ID" value="NZ_UGTI01000001.1"/>
</dbReference>
<sequence length="173" mass="20309">MENIKLFSNLEVDPVTLPKVQDLEYQPLESKFIYMLLIETVLGWFTLIGFFWFLYYVVEQTRFLPWVIVLTILMSLAFLVNLTFLKKACRERGYAVREKDITYKRGVIRTRHITIPYNRIQQVVVSQNLILRTVGLYSLNIRTAAQSSDGMEVAGLKRERAQQLKQMILDKIN</sequence>
<evidence type="ECO:0000313" key="3">
    <source>
        <dbReference type="EMBL" id="SUB77592.1"/>
    </source>
</evidence>
<dbReference type="Proteomes" id="UP000254263">
    <property type="component" value="Unassembled WGS sequence"/>
</dbReference>
<evidence type="ECO:0000256" key="1">
    <source>
        <dbReference type="SAM" id="Phobius"/>
    </source>
</evidence>
<dbReference type="PANTHER" id="PTHR34473">
    <property type="entry name" value="UPF0699 TRANSMEMBRANE PROTEIN YDBS"/>
    <property type="match status" value="1"/>
</dbReference>
<dbReference type="Pfam" id="PF03703">
    <property type="entry name" value="bPH_2"/>
    <property type="match status" value="1"/>
</dbReference>
<reference evidence="3 4" key="1">
    <citation type="submission" date="2018-06" db="EMBL/GenBank/DDBJ databases">
        <authorList>
            <consortium name="Pathogen Informatics"/>
            <person name="Doyle S."/>
        </authorList>
    </citation>
    <scope>NUCLEOTIDE SEQUENCE [LARGE SCALE GENOMIC DNA]</scope>
    <source>
        <strain evidence="3 4">NCTC13100</strain>
    </source>
</reference>
<feature type="transmembrane region" description="Helical" evidence="1">
    <location>
        <begin position="63"/>
        <end position="85"/>
    </location>
</feature>
<accession>A0A379DHG8</accession>
<keyword evidence="1" id="KW-1133">Transmembrane helix</keyword>
<feature type="domain" description="YdbS-like PH" evidence="2">
    <location>
        <begin position="91"/>
        <end position="166"/>
    </location>
</feature>
<dbReference type="EMBL" id="UGTI01000001">
    <property type="protein sequence ID" value="SUB77592.1"/>
    <property type="molecule type" value="Genomic_DNA"/>
</dbReference>
<gene>
    <name evidence="3" type="ORF">NCTC13100_00719</name>
</gene>
<evidence type="ECO:0000313" key="4">
    <source>
        <dbReference type="Proteomes" id="UP000254263"/>
    </source>
</evidence>
<dbReference type="AlphaFoldDB" id="A0A379DHG8"/>